<feature type="transmembrane region" description="Helical" evidence="2">
    <location>
        <begin position="772"/>
        <end position="795"/>
    </location>
</feature>
<feature type="region of interest" description="Disordered" evidence="1">
    <location>
        <begin position="445"/>
        <end position="480"/>
    </location>
</feature>
<feature type="domain" description="DUF7927" evidence="4">
    <location>
        <begin position="592"/>
        <end position="715"/>
    </location>
</feature>
<sequence length="804" mass="82450">MTQPGARPDRSPRRDRTRRWTAAIAATAVGAVAAVPLHPQAAAAEPGHPGVPTDPQVLFQEDFEQTGEGTNTSLQNYIGATGQTYTADPYWVNRPDCNGFIVDSTSQRQDDDCTSAGQEEGAFTILQKLTTALGTLRGSDDPGTNAGVASFTEGDGPAGAVQFRTAAPIALPVESRFVTFSVDAAAMNCQHADIWTPPRLRFSLIDSQGTERPMSDSAIDVCADPRGIDIPGQTGFRAGTFPADGSYLLRGGAFDIVLRNDQGQRFGNDGAYDNIAVLDVTPQLDKAFDPRVRIVGETSRLTLTVTNTSELAAKDGWSFTDTLPDGLRIADDPDLDTTCTADVEAEGGGSTVAVTNGSLAAQEVSCTIALDVTSDETGTYTNGAGEVSDAVGINPPEDADVSFANADFGDAPDSYGTTLANDGAVHLLRDEEPDVHTAALMLGDTVDAEPDGAPGPAADGDDTTGPADDDEDATGPITGLVGRDLTVPVKVVNSTGDAATLAGWVDLDRDGSFGEDERRTATVPAGSGMTTVELDFPAPADEGGTYARFRIASAGDAPAESERAEDDAPAPTGRTIGGEVEDHTVTIGDRALEVAKSVDPAGPVHPGDTVAYTVTATNTGSTAYTEDDPAVVTDDLSGVLDDAAYNEDAAASANGAPLGEVSYSAPELTWSGPLEPGQTVTLTYTATVGDLDGGDGKLTNAATTDDPNGRCEGDAPANCGTEVDVVPPAPSPSPSPTPSPEPEPEPEPSPDEPVPPDEADPPHGDGGGRLPLTGGAVTGMLAAGALLIAVGTAALRASYLRRSA</sequence>
<dbReference type="InterPro" id="IPR047589">
    <property type="entry name" value="DUF11_rpt"/>
</dbReference>
<evidence type="ECO:0000256" key="2">
    <source>
        <dbReference type="SAM" id="Phobius"/>
    </source>
</evidence>
<evidence type="ECO:0000256" key="1">
    <source>
        <dbReference type="SAM" id="MobiDB-lite"/>
    </source>
</evidence>
<proteinExistence type="predicted"/>
<organism evidence="6 7">
    <name type="scientific">Nocardiopsis suaedae</name>
    <dbReference type="NCBI Taxonomy" id="3018444"/>
    <lineage>
        <taxon>Bacteria</taxon>
        <taxon>Bacillati</taxon>
        <taxon>Actinomycetota</taxon>
        <taxon>Actinomycetes</taxon>
        <taxon>Streptosporangiales</taxon>
        <taxon>Nocardiopsidaceae</taxon>
        <taxon>Nocardiopsis</taxon>
    </lineage>
</organism>
<dbReference type="RefSeq" id="WP_270675529.1">
    <property type="nucleotide sequence ID" value="NZ_JAQFWP010000002.1"/>
</dbReference>
<evidence type="ECO:0000259" key="5">
    <source>
        <dbReference type="Pfam" id="PF25564"/>
    </source>
</evidence>
<dbReference type="Gene3D" id="2.60.40.740">
    <property type="match status" value="1"/>
</dbReference>
<evidence type="ECO:0000313" key="6">
    <source>
        <dbReference type="EMBL" id="MDA2803250.1"/>
    </source>
</evidence>
<evidence type="ECO:0000259" key="4">
    <source>
        <dbReference type="Pfam" id="PF25549"/>
    </source>
</evidence>
<dbReference type="InterPro" id="IPR057693">
    <property type="entry name" value="DUF7933"/>
</dbReference>
<dbReference type="Pfam" id="PF25549">
    <property type="entry name" value="DUF7927"/>
    <property type="match status" value="1"/>
</dbReference>
<feature type="region of interest" description="Disordered" evidence="1">
    <location>
        <begin position="555"/>
        <end position="578"/>
    </location>
</feature>
<keyword evidence="7" id="KW-1185">Reference proteome</keyword>
<feature type="compositionally biased region" description="Acidic residues" evidence="1">
    <location>
        <begin position="742"/>
        <end position="759"/>
    </location>
</feature>
<feature type="compositionally biased region" description="Pro residues" evidence="1">
    <location>
        <begin position="727"/>
        <end position="741"/>
    </location>
</feature>
<keyword evidence="2" id="KW-0812">Transmembrane</keyword>
<dbReference type="Pfam" id="PF25564">
    <property type="entry name" value="DUF7933"/>
    <property type="match status" value="1"/>
</dbReference>
<reference evidence="6" key="1">
    <citation type="submission" date="2023-01" db="EMBL/GenBank/DDBJ databases">
        <title>Draft genome sequence of Nocardiopsis sp. LSu2-4 isolated from halophytes.</title>
        <authorList>
            <person name="Duangmal K."/>
            <person name="Chantavorakit T."/>
        </authorList>
    </citation>
    <scope>NUCLEOTIDE SEQUENCE</scope>
    <source>
        <strain evidence="6">LSu2-4</strain>
    </source>
</reference>
<keyword evidence="2" id="KW-1133">Transmembrane helix</keyword>
<dbReference type="InterPro" id="IPR057687">
    <property type="entry name" value="DUF7927"/>
</dbReference>
<dbReference type="Pfam" id="PF20009">
    <property type="entry name" value="GEVED"/>
    <property type="match status" value="1"/>
</dbReference>
<protein>
    <submittedName>
        <fullName evidence="6">GEVED domain-containing protein</fullName>
    </submittedName>
</protein>
<gene>
    <name evidence="6" type="ORF">O4U47_01890</name>
</gene>
<dbReference type="NCBIfam" id="TIGR01451">
    <property type="entry name" value="B_ant_repeat"/>
    <property type="match status" value="1"/>
</dbReference>
<feature type="domain" description="DUF7933" evidence="5">
    <location>
        <begin position="282"/>
        <end position="395"/>
    </location>
</feature>
<feature type="domain" description="GEVED" evidence="3">
    <location>
        <begin position="501"/>
        <end position="586"/>
    </location>
</feature>
<accession>A0ABT4TF15</accession>
<dbReference type="EMBL" id="JAQFWP010000002">
    <property type="protein sequence ID" value="MDA2803250.1"/>
    <property type="molecule type" value="Genomic_DNA"/>
</dbReference>
<feature type="compositionally biased region" description="Acidic residues" evidence="1">
    <location>
        <begin position="459"/>
        <end position="473"/>
    </location>
</feature>
<keyword evidence="2" id="KW-0472">Membrane</keyword>
<name>A0ABT4TF15_9ACTN</name>
<dbReference type="Proteomes" id="UP001165685">
    <property type="component" value="Unassembled WGS sequence"/>
</dbReference>
<dbReference type="InterPro" id="IPR045474">
    <property type="entry name" value="GEVED"/>
</dbReference>
<comment type="caution">
    <text evidence="6">The sequence shown here is derived from an EMBL/GenBank/DDBJ whole genome shotgun (WGS) entry which is preliminary data.</text>
</comment>
<evidence type="ECO:0000259" key="3">
    <source>
        <dbReference type="Pfam" id="PF20009"/>
    </source>
</evidence>
<feature type="region of interest" description="Disordered" evidence="1">
    <location>
        <begin position="689"/>
        <end position="775"/>
    </location>
</feature>
<evidence type="ECO:0000313" key="7">
    <source>
        <dbReference type="Proteomes" id="UP001165685"/>
    </source>
</evidence>